<dbReference type="PRINTS" id="PR01217">
    <property type="entry name" value="PRICHEXTENSN"/>
</dbReference>
<protein>
    <submittedName>
        <fullName evidence="2">Uncharacterized protein</fullName>
    </submittedName>
</protein>
<comment type="caution">
    <text evidence="2">The sequence shown here is derived from an EMBL/GenBank/DDBJ whole genome shotgun (WGS) entry which is preliminary data.</text>
</comment>
<evidence type="ECO:0000313" key="2">
    <source>
        <dbReference type="EMBL" id="KAG9394727.1"/>
    </source>
</evidence>
<dbReference type="AlphaFoldDB" id="A0A8J6B858"/>
<feature type="compositionally biased region" description="Polar residues" evidence="1">
    <location>
        <begin position="186"/>
        <end position="204"/>
    </location>
</feature>
<sequence>MSSLQLFIREWLLDIIIHTEKRSAAVVDTVQLIPGLGDRNAAKHTALMRKMRRFMEMIRRVQALVSNYDDLDFSQIESLTSSPQALPSPTNTPPLFRPPPPKEEPASELPTDMLTSLQAQLAALQSQLGAQPANTTPQPAPAPVTAPAPPPPAASAPPPPPPPPPMAPMASAPKAPPAPKPKPNPQKENQNQQSRGGSVQSTAPRSFLDEIRMGKGKGGLKPVAGLLRSPGGTPATSKKSAGGSEGIAKSLNEQLEARRRLIECKSP</sequence>
<feature type="compositionally biased region" description="Low complexity" evidence="1">
    <location>
        <begin position="128"/>
        <end position="137"/>
    </location>
</feature>
<organism evidence="2 3">
    <name type="scientific">Carpediemonas membranifera</name>
    <dbReference type="NCBI Taxonomy" id="201153"/>
    <lineage>
        <taxon>Eukaryota</taxon>
        <taxon>Metamonada</taxon>
        <taxon>Carpediemonas-like organisms</taxon>
        <taxon>Carpediemonas</taxon>
    </lineage>
</organism>
<feature type="compositionally biased region" description="Pro residues" evidence="1">
    <location>
        <begin position="90"/>
        <end position="99"/>
    </location>
</feature>
<proteinExistence type="predicted"/>
<keyword evidence="3" id="KW-1185">Reference proteome</keyword>
<accession>A0A8J6B858</accession>
<feature type="compositionally biased region" description="Pro residues" evidence="1">
    <location>
        <begin position="138"/>
        <end position="167"/>
    </location>
</feature>
<evidence type="ECO:0000256" key="1">
    <source>
        <dbReference type="SAM" id="MobiDB-lite"/>
    </source>
</evidence>
<feature type="region of interest" description="Disordered" evidence="1">
    <location>
        <begin position="128"/>
        <end position="250"/>
    </location>
</feature>
<reference evidence="2" key="1">
    <citation type="submission" date="2021-05" db="EMBL/GenBank/DDBJ databases">
        <title>A free-living protist that lacks canonical eukaryotic 1 DNA replication and segregation systems.</title>
        <authorList>
            <person name="Salas-Leiva D.E."/>
            <person name="Tromer E.C."/>
            <person name="Curtis B.A."/>
            <person name="Jerlstrom-Hultqvist J."/>
            <person name="Kolisko M."/>
            <person name="Yi Z."/>
            <person name="Salas-Leiva J.S."/>
            <person name="Gallot-Lavallee L."/>
            <person name="Kops G.J.P.L."/>
            <person name="Archibald J.M."/>
            <person name="Simpson A.G.B."/>
            <person name="Roger A.J."/>
        </authorList>
    </citation>
    <scope>NUCLEOTIDE SEQUENCE</scope>
    <source>
        <strain evidence="2">BICM</strain>
    </source>
</reference>
<dbReference type="Proteomes" id="UP000717585">
    <property type="component" value="Unassembled WGS sequence"/>
</dbReference>
<feature type="region of interest" description="Disordered" evidence="1">
    <location>
        <begin position="80"/>
        <end position="110"/>
    </location>
</feature>
<dbReference type="EMBL" id="JAHDYR010000013">
    <property type="protein sequence ID" value="KAG9394727.1"/>
    <property type="molecule type" value="Genomic_DNA"/>
</dbReference>
<gene>
    <name evidence="2" type="ORF">J8273_3700</name>
</gene>
<evidence type="ECO:0000313" key="3">
    <source>
        <dbReference type="Proteomes" id="UP000717585"/>
    </source>
</evidence>
<name>A0A8J6B858_9EUKA</name>
<feature type="compositionally biased region" description="Pro residues" evidence="1">
    <location>
        <begin position="174"/>
        <end position="184"/>
    </location>
</feature>